<evidence type="ECO:0000256" key="3">
    <source>
        <dbReference type="ARBA" id="ARBA00022452"/>
    </source>
</evidence>
<evidence type="ECO:0000256" key="11">
    <source>
        <dbReference type="RuleBase" id="RU003357"/>
    </source>
</evidence>
<dbReference type="Gene3D" id="2.40.170.20">
    <property type="entry name" value="TonB-dependent receptor, beta-barrel domain"/>
    <property type="match status" value="1"/>
</dbReference>
<dbReference type="FunFam" id="2.170.130.10:FF:000008">
    <property type="entry name" value="SusC/RagA family TonB-linked outer membrane protein"/>
    <property type="match status" value="1"/>
</dbReference>
<keyword evidence="9 10" id="KW-0998">Cell outer membrane</keyword>
<dbReference type="EMBL" id="CP050063">
    <property type="protein sequence ID" value="QIP17886.1"/>
    <property type="molecule type" value="Genomic_DNA"/>
</dbReference>
<evidence type="ECO:0000256" key="8">
    <source>
        <dbReference type="ARBA" id="ARBA00023136"/>
    </source>
</evidence>
<proteinExistence type="inferred from homology"/>
<evidence type="ECO:0000256" key="4">
    <source>
        <dbReference type="ARBA" id="ARBA00022496"/>
    </source>
</evidence>
<dbReference type="Pfam" id="PF00593">
    <property type="entry name" value="TonB_dep_Rec_b-barrel"/>
    <property type="match status" value="1"/>
</dbReference>
<keyword evidence="12" id="KW-0732">Signal</keyword>
<evidence type="ECO:0000256" key="2">
    <source>
        <dbReference type="ARBA" id="ARBA00022448"/>
    </source>
</evidence>
<dbReference type="FunFam" id="2.60.40.1120:FF:000003">
    <property type="entry name" value="Outer membrane protein Omp121"/>
    <property type="match status" value="1"/>
</dbReference>
<feature type="signal peptide" evidence="12">
    <location>
        <begin position="1"/>
        <end position="22"/>
    </location>
</feature>
<dbReference type="SMART" id="SM00965">
    <property type="entry name" value="STN"/>
    <property type="match status" value="1"/>
</dbReference>
<dbReference type="Pfam" id="PF13715">
    <property type="entry name" value="CarbopepD_reg_2"/>
    <property type="match status" value="1"/>
</dbReference>
<keyword evidence="4" id="KW-0406">Ion transport</keyword>
<keyword evidence="6" id="KW-0408">Iron</keyword>
<evidence type="ECO:0000256" key="6">
    <source>
        <dbReference type="ARBA" id="ARBA00023004"/>
    </source>
</evidence>
<feature type="domain" description="Secretin/TonB short N-terminal" evidence="13">
    <location>
        <begin position="55"/>
        <end position="106"/>
    </location>
</feature>
<dbReference type="Gene3D" id="2.170.130.10">
    <property type="entry name" value="TonB-dependent receptor, plug domain"/>
    <property type="match status" value="1"/>
</dbReference>
<comment type="similarity">
    <text evidence="10 11">Belongs to the TonB-dependent receptor family.</text>
</comment>
<dbReference type="InterPro" id="IPR000531">
    <property type="entry name" value="Beta-barrel_TonB"/>
</dbReference>
<dbReference type="PROSITE" id="PS52016">
    <property type="entry name" value="TONB_DEPENDENT_REC_3"/>
    <property type="match status" value="1"/>
</dbReference>
<dbReference type="KEGG" id="spib:G8759_19255"/>
<dbReference type="InterPro" id="IPR011662">
    <property type="entry name" value="Secretin/TonB_short_N"/>
</dbReference>
<keyword evidence="4" id="KW-0410">Iron transport</keyword>
<keyword evidence="2 10" id="KW-0813">Transport</keyword>
<dbReference type="GO" id="GO:0009279">
    <property type="term" value="C:cell outer membrane"/>
    <property type="evidence" value="ECO:0007669"/>
    <property type="project" value="UniProtKB-SubCell"/>
</dbReference>
<feature type="chain" id="PRO_5026269192" evidence="12">
    <location>
        <begin position="23"/>
        <end position="1116"/>
    </location>
</feature>
<gene>
    <name evidence="14" type="ORF">G8759_19255</name>
</gene>
<dbReference type="InterPro" id="IPR023996">
    <property type="entry name" value="TonB-dep_OMP_SusC/RagA"/>
</dbReference>
<reference evidence="14 15" key="1">
    <citation type="submission" date="2020-03" db="EMBL/GenBank/DDBJ databases">
        <authorList>
            <person name="Kim M.K."/>
        </authorList>
    </citation>
    <scope>NUCLEOTIDE SEQUENCE [LARGE SCALE GENOMIC DNA]</scope>
    <source>
        <strain evidence="14 15">BT328</strain>
    </source>
</reference>
<protein>
    <submittedName>
        <fullName evidence="14">TonB-dependent receptor</fullName>
    </submittedName>
</protein>
<evidence type="ECO:0000256" key="12">
    <source>
        <dbReference type="SAM" id="SignalP"/>
    </source>
</evidence>
<dbReference type="SUPFAM" id="SSF49464">
    <property type="entry name" value="Carboxypeptidase regulatory domain-like"/>
    <property type="match status" value="1"/>
</dbReference>
<organism evidence="14 15">
    <name type="scientific">Spirosoma aureum</name>
    <dbReference type="NCBI Taxonomy" id="2692134"/>
    <lineage>
        <taxon>Bacteria</taxon>
        <taxon>Pseudomonadati</taxon>
        <taxon>Bacteroidota</taxon>
        <taxon>Cytophagia</taxon>
        <taxon>Cytophagales</taxon>
        <taxon>Cytophagaceae</taxon>
        <taxon>Spirosoma</taxon>
    </lineage>
</organism>
<dbReference type="NCBIfam" id="TIGR04057">
    <property type="entry name" value="SusC_RagA_signa"/>
    <property type="match status" value="1"/>
</dbReference>
<dbReference type="AlphaFoldDB" id="A0A6G9AZT2"/>
<dbReference type="InterPro" id="IPR012910">
    <property type="entry name" value="Plug_dom"/>
</dbReference>
<comment type="subcellular location">
    <subcellularLocation>
        <location evidence="1 10">Cell outer membrane</location>
        <topology evidence="1 10">Multi-pass membrane protein</topology>
    </subcellularLocation>
</comment>
<keyword evidence="5 10" id="KW-0812">Transmembrane</keyword>
<evidence type="ECO:0000256" key="1">
    <source>
        <dbReference type="ARBA" id="ARBA00004571"/>
    </source>
</evidence>
<dbReference type="SUPFAM" id="SSF56935">
    <property type="entry name" value="Porins"/>
    <property type="match status" value="1"/>
</dbReference>
<dbReference type="InterPro" id="IPR037066">
    <property type="entry name" value="Plug_dom_sf"/>
</dbReference>
<dbReference type="InterPro" id="IPR039426">
    <property type="entry name" value="TonB-dep_rcpt-like"/>
</dbReference>
<dbReference type="GO" id="GO:0006826">
    <property type="term" value="P:iron ion transport"/>
    <property type="evidence" value="ECO:0007669"/>
    <property type="project" value="UniProtKB-KW"/>
</dbReference>
<dbReference type="InterPro" id="IPR036942">
    <property type="entry name" value="Beta-barrel_TonB_sf"/>
</dbReference>
<evidence type="ECO:0000259" key="13">
    <source>
        <dbReference type="SMART" id="SM00965"/>
    </source>
</evidence>
<dbReference type="InterPro" id="IPR008969">
    <property type="entry name" value="CarboxyPept-like_regulatory"/>
</dbReference>
<evidence type="ECO:0000256" key="7">
    <source>
        <dbReference type="ARBA" id="ARBA00023077"/>
    </source>
</evidence>
<dbReference type="Pfam" id="PF07660">
    <property type="entry name" value="STN"/>
    <property type="match status" value="1"/>
</dbReference>
<keyword evidence="15" id="KW-1185">Reference proteome</keyword>
<evidence type="ECO:0000313" key="14">
    <source>
        <dbReference type="EMBL" id="QIP17886.1"/>
    </source>
</evidence>
<keyword evidence="14" id="KW-0675">Receptor</keyword>
<dbReference type="Proteomes" id="UP000501802">
    <property type="component" value="Chromosome"/>
</dbReference>
<keyword evidence="8 10" id="KW-0472">Membrane</keyword>
<dbReference type="Gene3D" id="2.60.40.1120">
    <property type="entry name" value="Carboxypeptidase-like, regulatory domain"/>
    <property type="match status" value="1"/>
</dbReference>
<name>A0A6G9AZT2_9BACT</name>
<keyword evidence="7 11" id="KW-0798">TonB box</keyword>
<evidence type="ECO:0000256" key="9">
    <source>
        <dbReference type="ARBA" id="ARBA00023237"/>
    </source>
</evidence>
<dbReference type="NCBIfam" id="TIGR04056">
    <property type="entry name" value="OMP_RagA_SusC"/>
    <property type="match status" value="1"/>
</dbReference>
<accession>A0A6G9AZT2</accession>
<evidence type="ECO:0000313" key="15">
    <source>
        <dbReference type="Proteomes" id="UP000501802"/>
    </source>
</evidence>
<evidence type="ECO:0000256" key="10">
    <source>
        <dbReference type="PROSITE-ProRule" id="PRU01360"/>
    </source>
</evidence>
<sequence length="1116" mass="120728">MKLSVIQLLMTILFVGATYAHHAHGQEILDQRITLKTETTNLKRALVTLERTTHVLFVYNPREIQINQKVTLDARYATLKEALTELLTPLHIQYEVSGKQIMLFRKDETDTKTIPDLVFPLPMLADLTINGKVTDEKGEGLPGVSVLVKGTQRGTSTNTNGNYQIAVPNEAAVLVFSFVGFQPQEIEVGKRATLNVSLKTDNKNLDEVVVVGYGTVKKSDLTGAVAKVGEANIKATPIPSLDRAMQGRAAGVQVVTNSARPGGSATIRIRGSGSVNASNDPLYVIDGFPTGNLNSINSDDIESIEVLKDASATAIYGSRGSNGVVLVTTKRGRAGKAVISYDGYYGIQTVRHTIPLLNARQFADFVNEARVNGGAKPFFDGSTPDQPLPSALGEGTDWQQQIFQSAPIQNHQLSASGGSDKSRYAVSFGYYNQQGIILNSNFKRYTLRANLDNNLTSRLKVGLTTQGAYTTGNNAKTDVDGNGGGGVTSSALSYAPTFPTYNPDGSYYKNTGALNGYGVDNPLAVANEITNPSSTMRLLANSYLDYTIIDGLNFRTSFGADLQNTKSNSYQTRLSLAGSSLGGGASIETAQSIGWLNENTLNYTRQLTPRHSLNALLGYTIQGLTTEGVITRANTFNDDFALFNNLGAGSTLVAPTSSANDWRLISYLARINYGFDDRFLLTLTGRRDGSSRFGPNQKFGFFPSGALAWKLANEKWMKNLAVVSDAKLRLSYGLSGNQEIGNYRYLANISSTSYILGGALNSGATTSGVANPDLRWERNAQFDAGLDVGLFNNRVQLTADYYIKTTSDLLFNVGIPTSSGFTNTLKNIGSVENRGLELSLNTINIDKGGFRWTSEFNITFNRNKILTLDGRQQFTTGTDAVIFATSINPILLKVGSPLGNFYGRVADGIFQSQAEIDASAQKTARPGDLRYKDLNGDGVINDNDRDIIGNANPKLFGGFNNTFSFKGFDLNIFVQGNSGNQILNYGTFDLLNLTGGNNQSARALDRWTPTNPSNTIPRANSAGGSRILSSFQVEDGAYLRVKNISLGYNLPKAVLTRLAISSAKIYVTAQNWLTFTNYTGYDPEVNRYGSTSLSQGLDYGGYPAAKTLLVGLNLKF</sequence>
<evidence type="ECO:0000256" key="5">
    <source>
        <dbReference type="ARBA" id="ARBA00022692"/>
    </source>
</evidence>
<dbReference type="InterPro" id="IPR023997">
    <property type="entry name" value="TonB-dep_OMP_SusC/RagA_CS"/>
</dbReference>
<keyword evidence="3 10" id="KW-1134">Transmembrane beta strand</keyword>
<dbReference type="Pfam" id="PF07715">
    <property type="entry name" value="Plug"/>
    <property type="match status" value="1"/>
</dbReference>